<gene>
    <name evidence="5" type="primary">LOC118404889</name>
</gene>
<evidence type="ECO:0000313" key="4">
    <source>
        <dbReference type="Proteomes" id="UP000001554"/>
    </source>
</evidence>
<dbReference type="InterPro" id="IPR050801">
    <property type="entry name" value="Ca-Dep_Lectins_ImmuneDev"/>
</dbReference>
<feature type="transmembrane region" description="Helical" evidence="2">
    <location>
        <begin position="36"/>
        <end position="57"/>
    </location>
</feature>
<keyword evidence="4" id="KW-1185">Reference proteome</keyword>
<sequence>MSEGNQQSQANTGDATYDSITDGNCKTELRNLLKKLLHTAGFVFCLVVAITLSFLTVKVISNSEDMAKLSKEIAKLRTELRLHPQTDLEGEKGAMGPAGPASLGPPGPPGEKGAMGPAGPASLGPPGPPGEKGAMGPAGPASVGPPGPPGEKGPAGPVSFGPPGPPGPPGLPGNSFQCPGPAERASCPEGYTKWRETCYKAFNEYKSGGTFNEATETCRRDGGTLAMPRDAETNKFLVSLERNKGSFYWIGLHDQRSEGLFEWVDGSVLGRFKNNVSPI</sequence>
<dbReference type="KEGG" id="bfo:118404889"/>
<dbReference type="InterPro" id="IPR016187">
    <property type="entry name" value="CTDL_fold"/>
</dbReference>
<accession>A0A9J7KI70</accession>
<name>A0A9J7KI70_BRAFL</name>
<dbReference type="OMA" id="NCKTELR"/>
<feature type="region of interest" description="Disordered" evidence="1">
    <location>
        <begin position="1"/>
        <end position="21"/>
    </location>
</feature>
<feature type="region of interest" description="Disordered" evidence="1">
    <location>
        <begin position="87"/>
        <end position="187"/>
    </location>
</feature>
<dbReference type="CDD" id="cd00037">
    <property type="entry name" value="CLECT"/>
    <property type="match status" value="1"/>
</dbReference>
<protein>
    <submittedName>
        <fullName evidence="5">Collectin-12-like</fullName>
    </submittedName>
</protein>
<keyword evidence="2" id="KW-0472">Membrane</keyword>
<evidence type="ECO:0000259" key="3">
    <source>
        <dbReference type="PROSITE" id="PS50041"/>
    </source>
</evidence>
<dbReference type="PROSITE" id="PS50041">
    <property type="entry name" value="C_TYPE_LECTIN_2"/>
    <property type="match status" value="1"/>
</dbReference>
<reference evidence="4" key="1">
    <citation type="journal article" date="2020" name="Nat. Ecol. Evol.">
        <title>Deeply conserved synteny resolves early events in vertebrate evolution.</title>
        <authorList>
            <person name="Simakov O."/>
            <person name="Marletaz F."/>
            <person name="Yue J.X."/>
            <person name="O'Connell B."/>
            <person name="Jenkins J."/>
            <person name="Brandt A."/>
            <person name="Calef R."/>
            <person name="Tung C.H."/>
            <person name="Huang T.K."/>
            <person name="Schmutz J."/>
            <person name="Satoh N."/>
            <person name="Yu J.K."/>
            <person name="Putnam N.H."/>
            <person name="Green R.E."/>
            <person name="Rokhsar D.S."/>
        </authorList>
    </citation>
    <scope>NUCLEOTIDE SEQUENCE [LARGE SCALE GENOMIC DNA]</scope>
    <source>
        <strain evidence="4">S238N-H82</strain>
    </source>
</reference>
<feature type="domain" description="C-type lectin" evidence="3">
    <location>
        <begin position="194"/>
        <end position="274"/>
    </location>
</feature>
<dbReference type="RefSeq" id="XP_035660163.1">
    <property type="nucleotide sequence ID" value="XM_035804270.1"/>
</dbReference>
<keyword evidence="2" id="KW-1133">Transmembrane helix</keyword>
<dbReference type="Pfam" id="PF00059">
    <property type="entry name" value="Lectin_C"/>
    <property type="match status" value="1"/>
</dbReference>
<dbReference type="OrthoDB" id="441660at2759"/>
<dbReference type="PANTHER" id="PTHR22801:SF63">
    <property type="entry name" value="C-TYPE LECTIN DOMAIN-CONTAINING PROTEIN"/>
    <property type="match status" value="1"/>
</dbReference>
<dbReference type="Gene3D" id="3.10.100.10">
    <property type="entry name" value="Mannose-Binding Protein A, subunit A"/>
    <property type="match status" value="1"/>
</dbReference>
<dbReference type="InterPro" id="IPR016186">
    <property type="entry name" value="C-type_lectin-like/link_sf"/>
</dbReference>
<dbReference type="SUPFAM" id="SSF56436">
    <property type="entry name" value="C-type lectin-like"/>
    <property type="match status" value="1"/>
</dbReference>
<feature type="compositionally biased region" description="Pro residues" evidence="1">
    <location>
        <begin position="160"/>
        <end position="171"/>
    </location>
</feature>
<organism evidence="4 5">
    <name type="scientific">Branchiostoma floridae</name>
    <name type="common">Florida lancelet</name>
    <name type="synonym">Amphioxus</name>
    <dbReference type="NCBI Taxonomy" id="7739"/>
    <lineage>
        <taxon>Eukaryota</taxon>
        <taxon>Metazoa</taxon>
        <taxon>Chordata</taxon>
        <taxon>Cephalochordata</taxon>
        <taxon>Leptocardii</taxon>
        <taxon>Amphioxiformes</taxon>
        <taxon>Branchiostomatidae</taxon>
        <taxon>Branchiostoma</taxon>
    </lineage>
</organism>
<evidence type="ECO:0000256" key="2">
    <source>
        <dbReference type="SAM" id="Phobius"/>
    </source>
</evidence>
<keyword evidence="2" id="KW-0812">Transmembrane</keyword>
<reference evidence="5" key="2">
    <citation type="submission" date="2025-08" db="UniProtKB">
        <authorList>
            <consortium name="RefSeq"/>
        </authorList>
    </citation>
    <scope>IDENTIFICATION</scope>
    <source>
        <strain evidence="5">S238N-H82</strain>
        <tissue evidence="5">Testes</tissue>
    </source>
</reference>
<dbReference type="AlphaFoldDB" id="A0A9J7KI70"/>
<evidence type="ECO:0000313" key="5">
    <source>
        <dbReference type="RefSeq" id="XP_035660163.1"/>
    </source>
</evidence>
<dbReference type="GeneID" id="118404889"/>
<dbReference type="PANTHER" id="PTHR22801">
    <property type="entry name" value="LITHOSTATHINE"/>
    <property type="match status" value="1"/>
</dbReference>
<dbReference type="SMART" id="SM00034">
    <property type="entry name" value="CLECT"/>
    <property type="match status" value="1"/>
</dbReference>
<proteinExistence type="predicted"/>
<dbReference type="InterPro" id="IPR001304">
    <property type="entry name" value="C-type_lectin-like"/>
</dbReference>
<evidence type="ECO:0000256" key="1">
    <source>
        <dbReference type="SAM" id="MobiDB-lite"/>
    </source>
</evidence>
<dbReference type="Proteomes" id="UP000001554">
    <property type="component" value="Chromosome 17"/>
</dbReference>